<dbReference type="RefSeq" id="XP_065645969.1">
    <property type="nucleotide sequence ID" value="XM_065789897.1"/>
</dbReference>
<sequence length="282" mass="32644">MSLVLPKKEKAVESLLFHSNINVQSLLNSRSNKPKEKCLSRWKNVFIDSDSTLSKSNNSFEKLNDKSHEKFENKYFDLKKKRQSRLATNCERFMHYDNIDEYVTQYRRVMYQQNKFNQFNKEFIIKNCSDDRDGVKTVKSETIGLKSSFVGSRKKALESISCANGKQISKKKVENSMQKNLKTMNVSSFMGSFRIHALKQKKSIPKSCNTHKLKFTPMKENLKCTKTSFGENCKENLPDLMKYTTTISQIINPRSSSKLGLFHRNSSLQACLTSVNIQKNKK</sequence>
<proteinExistence type="predicted"/>
<accession>A0ABM4BAN9</accession>
<dbReference type="Proteomes" id="UP001652625">
    <property type="component" value="Chromosome 02"/>
</dbReference>
<protein>
    <submittedName>
        <fullName evidence="2">Uncharacterized protein LOC136076593</fullName>
    </submittedName>
</protein>
<reference evidence="1" key="1">
    <citation type="submission" date="2025-05" db="UniProtKB">
        <authorList>
            <consortium name="RefSeq"/>
        </authorList>
    </citation>
    <scope>NUCLEOTIDE SEQUENCE [LARGE SCALE GENOMIC DNA]</scope>
</reference>
<dbReference type="GeneID" id="136076593"/>
<reference evidence="2" key="2">
    <citation type="submission" date="2025-08" db="UniProtKB">
        <authorList>
            <consortium name="RefSeq"/>
        </authorList>
    </citation>
    <scope>IDENTIFICATION</scope>
</reference>
<name>A0ABM4BAN9_HYDVU</name>
<keyword evidence="1" id="KW-1185">Reference proteome</keyword>
<gene>
    <name evidence="2" type="primary">LOC136076593</name>
</gene>
<evidence type="ECO:0000313" key="2">
    <source>
        <dbReference type="RefSeq" id="XP_065645969.1"/>
    </source>
</evidence>
<organism evidence="1 2">
    <name type="scientific">Hydra vulgaris</name>
    <name type="common">Hydra</name>
    <name type="synonym">Hydra attenuata</name>
    <dbReference type="NCBI Taxonomy" id="6087"/>
    <lineage>
        <taxon>Eukaryota</taxon>
        <taxon>Metazoa</taxon>
        <taxon>Cnidaria</taxon>
        <taxon>Hydrozoa</taxon>
        <taxon>Hydroidolina</taxon>
        <taxon>Anthoathecata</taxon>
        <taxon>Aplanulata</taxon>
        <taxon>Hydridae</taxon>
        <taxon>Hydra</taxon>
    </lineage>
</organism>
<evidence type="ECO:0000313" key="1">
    <source>
        <dbReference type="Proteomes" id="UP001652625"/>
    </source>
</evidence>